<keyword evidence="2" id="KW-1185">Reference proteome</keyword>
<comment type="caution">
    <text evidence="1">The sequence shown here is derived from an EMBL/GenBank/DDBJ whole genome shotgun (WGS) entry which is preliminary data.</text>
</comment>
<proteinExistence type="predicted"/>
<evidence type="ECO:0008006" key="3">
    <source>
        <dbReference type="Google" id="ProtNLM"/>
    </source>
</evidence>
<protein>
    <recommendedName>
        <fullName evidence="3">Zinc-ribbon domain-containing protein</fullName>
    </recommendedName>
</protein>
<organism evidence="1 2">
    <name type="scientific">Spectribacter hydrogenoxidans</name>
    <dbReference type="NCBI Taxonomy" id="3075608"/>
    <lineage>
        <taxon>Bacteria</taxon>
        <taxon>Pseudomonadati</taxon>
        <taxon>Pseudomonadota</taxon>
        <taxon>Gammaproteobacteria</taxon>
        <taxon>Salinisphaerales</taxon>
        <taxon>Salinisphaeraceae</taxon>
        <taxon>Spectribacter</taxon>
    </lineage>
</organism>
<name>A0ABU3C0I9_9GAMM</name>
<dbReference type="RefSeq" id="WP_311652920.1">
    <property type="nucleotide sequence ID" value="NZ_JAVRIB010000008.1"/>
</dbReference>
<reference evidence="1 2" key="1">
    <citation type="submission" date="2023-09" db="EMBL/GenBank/DDBJ databases">
        <authorList>
            <person name="Rey-Velasco X."/>
        </authorList>
    </citation>
    <scope>NUCLEOTIDE SEQUENCE [LARGE SCALE GENOMIC DNA]</scope>
    <source>
        <strain evidence="1 2">W335</strain>
    </source>
</reference>
<sequence>MSAPYHCQCGQAIDASTSWQGQSYSIHWWHPETGAEIARCPRCRTHLYTALRKGHLRDAQPAPTTTR</sequence>
<evidence type="ECO:0000313" key="1">
    <source>
        <dbReference type="EMBL" id="MDT0635070.1"/>
    </source>
</evidence>
<evidence type="ECO:0000313" key="2">
    <source>
        <dbReference type="Proteomes" id="UP001251857"/>
    </source>
</evidence>
<dbReference type="EMBL" id="JAVRIB010000008">
    <property type="protein sequence ID" value="MDT0635070.1"/>
    <property type="molecule type" value="Genomic_DNA"/>
</dbReference>
<gene>
    <name evidence="1" type="ORF">RM532_08870</name>
</gene>
<dbReference type="Proteomes" id="UP001251857">
    <property type="component" value="Unassembled WGS sequence"/>
</dbReference>
<accession>A0ABU3C0I9</accession>